<dbReference type="EMBL" id="JAGKHQ010000004">
    <property type="protein sequence ID" value="KAG7518223.1"/>
    <property type="molecule type" value="Genomic_DNA"/>
</dbReference>
<dbReference type="AlphaFoldDB" id="A0AAV6SLD8"/>
<feature type="compositionally biased region" description="Basic and acidic residues" evidence="1">
    <location>
        <begin position="592"/>
        <end position="609"/>
    </location>
</feature>
<feature type="region of interest" description="Disordered" evidence="1">
    <location>
        <begin position="240"/>
        <end position="306"/>
    </location>
</feature>
<feature type="compositionally biased region" description="Polar residues" evidence="1">
    <location>
        <begin position="296"/>
        <end position="306"/>
    </location>
</feature>
<evidence type="ECO:0000256" key="1">
    <source>
        <dbReference type="SAM" id="MobiDB-lite"/>
    </source>
</evidence>
<dbReference type="Proteomes" id="UP000693946">
    <property type="component" value="Linkage Group LG12"/>
</dbReference>
<proteinExistence type="predicted"/>
<keyword evidence="3" id="KW-1185">Reference proteome</keyword>
<gene>
    <name evidence="2" type="ORF">JOB18_028805</name>
</gene>
<feature type="region of interest" description="Disordered" evidence="1">
    <location>
        <begin position="556"/>
        <end position="639"/>
    </location>
</feature>
<reference evidence="2 3" key="1">
    <citation type="journal article" date="2021" name="Sci. Rep.">
        <title>Chromosome anchoring in Senegalese sole (Solea senegalensis) reveals sex-associated markers and genome rearrangements in flatfish.</title>
        <authorList>
            <person name="Guerrero-Cozar I."/>
            <person name="Gomez-Garrido J."/>
            <person name="Berbel C."/>
            <person name="Martinez-Blanch J.F."/>
            <person name="Alioto T."/>
            <person name="Claros M.G."/>
            <person name="Gagnaire P.A."/>
            <person name="Manchado M."/>
        </authorList>
    </citation>
    <scope>NUCLEOTIDE SEQUENCE [LARGE SCALE GENOMIC DNA]</scope>
    <source>
        <strain evidence="2">Sse05_10M</strain>
    </source>
</reference>
<feature type="compositionally biased region" description="Polar residues" evidence="1">
    <location>
        <begin position="580"/>
        <end position="589"/>
    </location>
</feature>
<evidence type="ECO:0000313" key="2">
    <source>
        <dbReference type="EMBL" id="KAG7518223.1"/>
    </source>
</evidence>
<feature type="compositionally biased region" description="Low complexity" evidence="1">
    <location>
        <begin position="246"/>
        <end position="255"/>
    </location>
</feature>
<feature type="compositionally biased region" description="Basic and acidic residues" evidence="1">
    <location>
        <begin position="512"/>
        <end position="527"/>
    </location>
</feature>
<feature type="region of interest" description="Disordered" evidence="1">
    <location>
        <begin position="327"/>
        <end position="349"/>
    </location>
</feature>
<feature type="region of interest" description="Disordered" evidence="1">
    <location>
        <begin position="24"/>
        <end position="49"/>
    </location>
</feature>
<sequence>MSDSHNPADTQGLLQSMLQRLKLQPGRDGQSFPHTPRTTTAASTWSQNGDGEVSIHPINGFGINGVPSKQFGVSAAHSYVDFKVGEMQQPRHVSGMDKGLTSVPSLKDNTDNDLDENRVLDEVTSPDITPTGTGQLFPAKSPKGHNIASFEETVRERVTTANSTTIKHISGDKDAVANIEQNQIREQETDQDFTPKLYTWSLKPTHANVDTGNGENKVLHMGNGGFGAFDQRTDMQFVANSQTTKNSSSRRNQQSSEKKTRRWTQKIKERWLDRPGSFGKKGKARGGNVDHKVEQGTESLPQKQEQTAENLISSANREEGRIRLLLDSSDPSETLPSLPEESTPVERVRTSSDFDLCLGSFSLLEEIVTGQEWAKFLDPNLTASSANHTPREDPQSQFTSSPTSQDSGLSSLILNQQGDGSSQWSFRATESSPAPEFGSAAQESLHAFQPVSMDVSEVKQQQEVHRATDRSEPMEDEQSGQRQRPPFFVESSHTVVNSALKKVPLNRKRQHQSAERGERLHSEKTGDGKGVSSLMITQSHMMDETQHDFLMPLNTRNFTPTPLSPSFKPFAPPPRGVLKQSMSLDSESSVETETKRRRVEENRRVRFSEEVLTIDPPELGDYATDSEEDSGADSDSVIEHECEEEQAVTEEAAAASSVARRPALPAWIKALKRRSTGRKQSYDL</sequence>
<feature type="compositionally biased region" description="Polar residues" evidence="1">
    <location>
        <begin position="32"/>
        <end position="49"/>
    </location>
</feature>
<feature type="compositionally biased region" description="Low complexity" evidence="1">
    <location>
        <begin position="395"/>
        <end position="407"/>
    </location>
</feature>
<feature type="region of interest" description="Disordered" evidence="1">
    <location>
        <begin position="384"/>
        <end position="441"/>
    </location>
</feature>
<feature type="compositionally biased region" description="Polar residues" evidence="1">
    <location>
        <begin position="408"/>
        <end position="432"/>
    </location>
</feature>
<name>A0AAV6SLD8_SOLSE</name>
<organism evidence="2 3">
    <name type="scientific">Solea senegalensis</name>
    <name type="common">Senegalese sole</name>
    <dbReference type="NCBI Taxonomy" id="28829"/>
    <lineage>
        <taxon>Eukaryota</taxon>
        <taxon>Metazoa</taxon>
        <taxon>Chordata</taxon>
        <taxon>Craniata</taxon>
        <taxon>Vertebrata</taxon>
        <taxon>Euteleostomi</taxon>
        <taxon>Actinopterygii</taxon>
        <taxon>Neopterygii</taxon>
        <taxon>Teleostei</taxon>
        <taxon>Neoteleostei</taxon>
        <taxon>Acanthomorphata</taxon>
        <taxon>Carangaria</taxon>
        <taxon>Pleuronectiformes</taxon>
        <taxon>Pleuronectoidei</taxon>
        <taxon>Soleidae</taxon>
        <taxon>Solea</taxon>
    </lineage>
</organism>
<protein>
    <submittedName>
        <fullName evidence="2">Uncharacterized protein</fullName>
    </submittedName>
</protein>
<feature type="region of interest" description="Disordered" evidence="1">
    <location>
        <begin position="91"/>
        <end position="144"/>
    </location>
</feature>
<evidence type="ECO:0000313" key="3">
    <source>
        <dbReference type="Proteomes" id="UP000693946"/>
    </source>
</evidence>
<accession>A0AAV6SLD8</accession>
<feature type="region of interest" description="Disordered" evidence="1">
    <location>
        <begin position="455"/>
        <end position="531"/>
    </location>
</feature>
<comment type="caution">
    <text evidence="2">The sequence shown here is derived from an EMBL/GenBank/DDBJ whole genome shotgun (WGS) entry which is preliminary data.</text>
</comment>
<feature type="compositionally biased region" description="Basic and acidic residues" evidence="1">
    <location>
        <begin position="456"/>
        <end position="473"/>
    </location>
</feature>